<evidence type="ECO:0000256" key="1">
    <source>
        <dbReference type="ARBA" id="ARBA00004123"/>
    </source>
</evidence>
<dbReference type="PANTHER" id="PTHR47157">
    <property type="entry name" value="CHROMODOMAIN-HELICASE-DNA-BINDING PROTEIN 1-LIKE"/>
    <property type="match status" value="1"/>
</dbReference>
<keyword evidence="3" id="KW-0547">Nucleotide-binding</keyword>
<evidence type="ECO:0000256" key="5">
    <source>
        <dbReference type="ARBA" id="ARBA00022840"/>
    </source>
</evidence>
<feature type="compositionally biased region" description="Basic and acidic residues" evidence="7">
    <location>
        <begin position="332"/>
        <end position="346"/>
    </location>
</feature>
<organism evidence="9 10">
    <name type="scientific">Ceratodon purpureus</name>
    <name type="common">Fire moss</name>
    <name type="synonym">Dicranum purpureum</name>
    <dbReference type="NCBI Taxonomy" id="3225"/>
    <lineage>
        <taxon>Eukaryota</taxon>
        <taxon>Viridiplantae</taxon>
        <taxon>Streptophyta</taxon>
        <taxon>Embryophyta</taxon>
        <taxon>Bryophyta</taxon>
        <taxon>Bryophytina</taxon>
        <taxon>Bryopsida</taxon>
        <taxon>Dicranidae</taxon>
        <taxon>Pseudoditrichales</taxon>
        <taxon>Ditrichaceae</taxon>
        <taxon>Ceratodon</taxon>
    </lineage>
</organism>
<name>A0A8T0J218_CERPU</name>
<dbReference type="GO" id="GO:0005634">
    <property type="term" value="C:nucleus"/>
    <property type="evidence" value="ECO:0007669"/>
    <property type="project" value="UniProtKB-SubCell"/>
</dbReference>
<dbReference type="InterPro" id="IPR031053">
    <property type="entry name" value="ALC1"/>
</dbReference>
<dbReference type="SUPFAM" id="SSF52949">
    <property type="entry name" value="Macro domain-like"/>
    <property type="match status" value="1"/>
</dbReference>
<sequence>MQLRKACSHPYLFDGVEPEPFQEGEHIVEASGKLKMLDMMLKKLHAGGHRVLIFAQMTRTLDILQDYLEYRRYSYERLDGSVRAEERFDAVRSFSADHSKRGGAPSSGSAFVFLLTTRAGGVGLNLVAADTVIFYEQDWNPQADKQALQRAHRMGQMSPVLAINLITPHTIEEVIMRRAKRKLELTYNVIGRDDVDLEAHGPASAGSADLRSMIMFGVNTLHKSGGTNDVEIVDDSALEAIVDAALAQRGKTGSDLSSSTEFGNVGLVTLDSQGDQAENFYKYEGKDFTKPADKALLESWAVDANASKGNEVDTRRSRRGRTSALGSDEDQENARAQKRQKAEDKKRSKWQSLGYHSLAIDDPGVGLQPDSSDDETGNDVNFVIGDCTQPVTTTKDEPCIILSFVDNSGTWGRGGMFDAVARLSSKVPEAYEAAYEAEDLHLDDLHLIPVSGATRFVGVAVIQTYDRRRKIPRSDISMTAFETCLRKVVTAAKAHSGTAYAP</sequence>
<dbReference type="CDD" id="cd18793">
    <property type="entry name" value="SF2_C_SNF"/>
    <property type="match status" value="1"/>
</dbReference>
<evidence type="ECO:0000256" key="6">
    <source>
        <dbReference type="ARBA" id="ARBA00023242"/>
    </source>
</evidence>
<proteinExistence type="inferred from homology"/>
<dbReference type="Gene3D" id="3.40.50.300">
    <property type="entry name" value="P-loop containing nucleotide triphosphate hydrolases"/>
    <property type="match status" value="1"/>
</dbReference>
<protein>
    <recommendedName>
        <fullName evidence="8">Helicase C-terminal domain-containing protein</fullName>
    </recommendedName>
</protein>
<evidence type="ECO:0000256" key="3">
    <source>
        <dbReference type="ARBA" id="ARBA00022741"/>
    </source>
</evidence>
<evidence type="ECO:0000256" key="2">
    <source>
        <dbReference type="ARBA" id="ARBA00007025"/>
    </source>
</evidence>
<dbReference type="Proteomes" id="UP000822688">
    <property type="component" value="Chromosome 2"/>
</dbReference>
<feature type="domain" description="Helicase C-terminal" evidence="8">
    <location>
        <begin position="36"/>
        <end position="203"/>
    </location>
</feature>
<comment type="subcellular location">
    <subcellularLocation>
        <location evidence="1">Nucleus</location>
    </subcellularLocation>
</comment>
<dbReference type="AlphaFoldDB" id="A0A8T0J218"/>
<evidence type="ECO:0000259" key="8">
    <source>
        <dbReference type="PROSITE" id="PS51194"/>
    </source>
</evidence>
<evidence type="ECO:0000256" key="4">
    <source>
        <dbReference type="ARBA" id="ARBA00022801"/>
    </source>
</evidence>
<dbReference type="Gene3D" id="3.40.220.10">
    <property type="entry name" value="Leucine Aminopeptidase, subunit E, domain 1"/>
    <property type="match status" value="1"/>
</dbReference>
<dbReference type="SMART" id="SM00490">
    <property type="entry name" value="HELICc"/>
    <property type="match status" value="1"/>
</dbReference>
<accession>A0A8T0J218</accession>
<dbReference type="InterPro" id="IPR049730">
    <property type="entry name" value="SNF2/RAD54-like_C"/>
</dbReference>
<dbReference type="PANTHER" id="PTHR47157:SF1">
    <property type="entry name" value="CHROMODOMAIN-HELICASE-DNA-BINDING PROTEIN 1-LIKE"/>
    <property type="match status" value="1"/>
</dbReference>
<keyword evidence="6" id="KW-0539">Nucleus</keyword>
<reference evidence="9" key="1">
    <citation type="submission" date="2020-06" db="EMBL/GenBank/DDBJ databases">
        <title>WGS assembly of Ceratodon purpureus strain R40.</title>
        <authorList>
            <person name="Carey S.B."/>
            <person name="Jenkins J."/>
            <person name="Shu S."/>
            <person name="Lovell J.T."/>
            <person name="Sreedasyam A."/>
            <person name="Maumus F."/>
            <person name="Tiley G.P."/>
            <person name="Fernandez-Pozo N."/>
            <person name="Barry K."/>
            <person name="Chen C."/>
            <person name="Wang M."/>
            <person name="Lipzen A."/>
            <person name="Daum C."/>
            <person name="Saski C.A."/>
            <person name="Payton A.C."/>
            <person name="Mcbreen J.C."/>
            <person name="Conrad R.E."/>
            <person name="Kollar L.M."/>
            <person name="Olsson S."/>
            <person name="Huttunen S."/>
            <person name="Landis J.B."/>
            <person name="Wickett N.J."/>
            <person name="Johnson M.G."/>
            <person name="Rensing S.A."/>
            <person name="Grimwood J."/>
            <person name="Schmutz J."/>
            <person name="Mcdaniel S.F."/>
        </authorList>
    </citation>
    <scope>NUCLEOTIDE SEQUENCE</scope>
    <source>
        <strain evidence="9">R40</strain>
    </source>
</reference>
<comment type="caution">
    <text evidence="9">The sequence shown here is derived from an EMBL/GenBank/DDBJ whole genome shotgun (WGS) entry which is preliminary data.</text>
</comment>
<dbReference type="GO" id="GO:0006281">
    <property type="term" value="P:DNA repair"/>
    <property type="evidence" value="ECO:0007669"/>
    <property type="project" value="InterPro"/>
</dbReference>
<keyword evidence="4" id="KW-0378">Hydrolase</keyword>
<dbReference type="PROSITE" id="PS51194">
    <property type="entry name" value="HELICASE_CTER"/>
    <property type="match status" value="1"/>
</dbReference>
<dbReference type="EMBL" id="CM026422">
    <property type="protein sequence ID" value="KAG0589018.1"/>
    <property type="molecule type" value="Genomic_DNA"/>
</dbReference>
<evidence type="ECO:0000313" key="9">
    <source>
        <dbReference type="EMBL" id="KAG0589018.1"/>
    </source>
</evidence>
<dbReference type="InterPro" id="IPR001650">
    <property type="entry name" value="Helicase_C-like"/>
</dbReference>
<keyword evidence="5" id="KW-0067">ATP-binding</keyword>
<dbReference type="GO" id="GO:0005524">
    <property type="term" value="F:ATP binding"/>
    <property type="evidence" value="ECO:0007669"/>
    <property type="project" value="UniProtKB-KW"/>
</dbReference>
<dbReference type="InterPro" id="IPR027417">
    <property type="entry name" value="P-loop_NTPase"/>
</dbReference>
<dbReference type="FunFam" id="3.40.50.300:FF:001488">
    <property type="entry name" value="Putative helicase CHR10"/>
    <property type="match status" value="1"/>
</dbReference>
<dbReference type="GO" id="GO:0016787">
    <property type="term" value="F:hydrolase activity"/>
    <property type="evidence" value="ECO:0007669"/>
    <property type="project" value="UniProtKB-KW"/>
</dbReference>
<dbReference type="SUPFAM" id="SSF52540">
    <property type="entry name" value="P-loop containing nucleoside triphosphate hydrolases"/>
    <property type="match status" value="1"/>
</dbReference>
<dbReference type="GO" id="GO:0006338">
    <property type="term" value="P:chromatin remodeling"/>
    <property type="evidence" value="ECO:0007669"/>
    <property type="project" value="InterPro"/>
</dbReference>
<dbReference type="GO" id="GO:0003678">
    <property type="term" value="F:DNA helicase activity"/>
    <property type="evidence" value="ECO:0007669"/>
    <property type="project" value="InterPro"/>
</dbReference>
<gene>
    <name evidence="9" type="ORF">KC19_2G286100</name>
</gene>
<keyword evidence="10" id="KW-1185">Reference proteome</keyword>
<evidence type="ECO:0000313" key="10">
    <source>
        <dbReference type="Proteomes" id="UP000822688"/>
    </source>
</evidence>
<dbReference type="Pfam" id="PF00271">
    <property type="entry name" value="Helicase_C"/>
    <property type="match status" value="1"/>
</dbReference>
<comment type="similarity">
    <text evidence="2">Belongs to the SNF2/RAD54 helicase family.</text>
</comment>
<dbReference type="InterPro" id="IPR043472">
    <property type="entry name" value="Macro_dom-like"/>
</dbReference>
<evidence type="ECO:0000256" key="7">
    <source>
        <dbReference type="SAM" id="MobiDB-lite"/>
    </source>
</evidence>
<feature type="region of interest" description="Disordered" evidence="7">
    <location>
        <begin position="306"/>
        <end position="350"/>
    </location>
</feature>